<organism evidence="2">
    <name type="scientific">Tanacetum cinerariifolium</name>
    <name type="common">Dalmatian daisy</name>
    <name type="synonym">Chrysanthemum cinerariifolium</name>
    <dbReference type="NCBI Taxonomy" id="118510"/>
    <lineage>
        <taxon>Eukaryota</taxon>
        <taxon>Viridiplantae</taxon>
        <taxon>Streptophyta</taxon>
        <taxon>Embryophyta</taxon>
        <taxon>Tracheophyta</taxon>
        <taxon>Spermatophyta</taxon>
        <taxon>Magnoliopsida</taxon>
        <taxon>eudicotyledons</taxon>
        <taxon>Gunneridae</taxon>
        <taxon>Pentapetalae</taxon>
        <taxon>asterids</taxon>
        <taxon>campanulids</taxon>
        <taxon>Asterales</taxon>
        <taxon>Asteraceae</taxon>
        <taxon>Asteroideae</taxon>
        <taxon>Anthemideae</taxon>
        <taxon>Anthemidinae</taxon>
        <taxon>Tanacetum</taxon>
    </lineage>
</organism>
<feature type="region of interest" description="Disordered" evidence="1">
    <location>
        <begin position="1"/>
        <end position="72"/>
    </location>
</feature>
<accession>A0A699XDY7</accession>
<feature type="compositionally biased region" description="Polar residues" evidence="1">
    <location>
        <begin position="18"/>
        <end position="32"/>
    </location>
</feature>
<dbReference type="AlphaFoldDB" id="A0A699XDY7"/>
<proteinExistence type="predicted"/>
<comment type="caution">
    <text evidence="2">The sequence shown here is derived from an EMBL/GenBank/DDBJ whole genome shotgun (WGS) entry which is preliminary data.</text>
</comment>
<feature type="non-terminal residue" evidence="2">
    <location>
        <position position="90"/>
    </location>
</feature>
<name>A0A699XDY7_TANCI</name>
<evidence type="ECO:0000256" key="1">
    <source>
        <dbReference type="SAM" id="MobiDB-lite"/>
    </source>
</evidence>
<dbReference type="EMBL" id="BKCJ011831477">
    <property type="protein sequence ID" value="GFD56610.1"/>
    <property type="molecule type" value="Genomic_DNA"/>
</dbReference>
<feature type="non-terminal residue" evidence="2">
    <location>
        <position position="1"/>
    </location>
</feature>
<evidence type="ECO:0000313" key="2">
    <source>
        <dbReference type="EMBL" id="GFD56610.1"/>
    </source>
</evidence>
<gene>
    <name evidence="2" type="ORF">Tci_928579</name>
</gene>
<sequence>AYYTYASGEAAPKPKASARSQRGGSDSSTTPPTAVASPRPTTGAVSPRLTAARKDKQPAKAKSPSDPSELARTEAQQLKIILKRCQQETH</sequence>
<reference evidence="2" key="1">
    <citation type="journal article" date="2019" name="Sci. Rep.">
        <title>Draft genome of Tanacetum cinerariifolium, the natural source of mosquito coil.</title>
        <authorList>
            <person name="Yamashiro T."/>
            <person name="Shiraishi A."/>
            <person name="Satake H."/>
            <person name="Nakayama K."/>
        </authorList>
    </citation>
    <scope>NUCLEOTIDE SEQUENCE</scope>
</reference>
<protein>
    <submittedName>
        <fullName evidence="2">Uncharacterized protein</fullName>
    </submittedName>
</protein>